<gene>
    <name evidence="2" type="ORF">F1654_03030</name>
</gene>
<reference evidence="2 3" key="1">
    <citation type="submission" date="2019-09" db="EMBL/GenBank/DDBJ databases">
        <authorList>
            <person name="Kevbrin V."/>
            <person name="Grouzdev D.S."/>
        </authorList>
    </citation>
    <scope>NUCLEOTIDE SEQUENCE [LARGE SCALE GENOMIC DNA]</scope>
    <source>
        <strain evidence="2 3">G-192</strain>
    </source>
</reference>
<keyword evidence="3" id="KW-1185">Reference proteome</keyword>
<evidence type="ECO:0000256" key="1">
    <source>
        <dbReference type="SAM" id="SignalP"/>
    </source>
</evidence>
<dbReference type="AlphaFoldDB" id="A0A5M6ZN25"/>
<dbReference type="EMBL" id="VWOJ01000001">
    <property type="protein sequence ID" value="KAA5804984.1"/>
    <property type="molecule type" value="Genomic_DNA"/>
</dbReference>
<organism evidence="2 3">
    <name type="scientific">Alkalicaulis satelles</name>
    <dbReference type="NCBI Taxonomy" id="2609175"/>
    <lineage>
        <taxon>Bacteria</taxon>
        <taxon>Pseudomonadati</taxon>
        <taxon>Pseudomonadota</taxon>
        <taxon>Alphaproteobacteria</taxon>
        <taxon>Maricaulales</taxon>
        <taxon>Maricaulaceae</taxon>
        <taxon>Alkalicaulis</taxon>
    </lineage>
</organism>
<protein>
    <recommendedName>
        <fullName evidence="4">Cellulose biosynthesis protein BcsS</fullName>
    </recommendedName>
</protein>
<proteinExistence type="predicted"/>
<keyword evidence="1" id="KW-0732">Signal</keyword>
<evidence type="ECO:0000313" key="3">
    <source>
        <dbReference type="Proteomes" id="UP000325122"/>
    </source>
</evidence>
<evidence type="ECO:0008006" key="4">
    <source>
        <dbReference type="Google" id="ProtNLM"/>
    </source>
</evidence>
<evidence type="ECO:0000313" key="2">
    <source>
        <dbReference type="EMBL" id="KAA5804984.1"/>
    </source>
</evidence>
<accession>A0A5M6ZN25</accession>
<dbReference type="Proteomes" id="UP000325122">
    <property type="component" value="Unassembled WGS sequence"/>
</dbReference>
<name>A0A5M6ZN25_9PROT</name>
<feature type="signal peptide" evidence="1">
    <location>
        <begin position="1"/>
        <end position="19"/>
    </location>
</feature>
<dbReference type="RefSeq" id="WP_150022015.1">
    <property type="nucleotide sequence ID" value="NZ_VWOJ01000001.1"/>
</dbReference>
<sequence length="254" mass="27476">MARWAGVMAGLAGLASAGAAAPAEASAWTRARGETLLISTQTWQRLDGGPGGVVQSKTEGAVYAEYGWRDHITLVGRAAVQSIDRSYLEPWQGIGGVEGGVRLRLYRQGPWAASTQFSASVRTPGENRFNAALGEGGGDLELRVLGGRSIGRSTFIDAQAAWRRRPGGTADELRFDLTAGTHIWRGLRVMGQSFSVWSTGGPAHQRAYACHRMQVSAIWPLSSRTRMQIGVLGTVSRQNTGMERSAFLSLWRRF</sequence>
<feature type="chain" id="PRO_5024373152" description="Cellulose biosynthesis protein BcsS" evidence="1">
    <location>
        <begin position="20"/>
        <end position="254"/>
    </location>
</feature>
<comment type="caution">
    <text evidence="2">The sequence shown here is derived from an EMBL/GenBank/DDBJ whole genome shotgun (WGS) entry which is preliminary data.</text>
</comment>